<keyword evidence="3" id="KW-1185">Reference proteome</keyword>
<reference evidence="3" key="1">
    <citation type="submission" date="2013-02" db="EMBL/GenBank/DDBJ databases">
        <authorList>
            <person name="Hughes D."/>
        </authorList>
    </citation>
    <scope>NUCLEOTIDE SEQUENCE</scope>
    <source>
        <strain>Durham</strain>
        <strain evidence="3">NC isolate 2 -- Noor lab</strain>
    </source>
</reference>
<dbReference type="EMBL" id="CAQQ02392898">
    <property type="status" value="NOT_ANNOTATED_CDS"/>
    <property type="molecule type" value="Genomic_DNA"/>
</dbReference>
<evidence type="ECO:0000313" key="3">
    <source>
        <dbReference type="Proteomes" id="UP000015102"/>
    </source>
</evidence>
<dbReference type="AlphaFoldDB" id="T1GJW0"/>
<evidence type="ECO:0000256" key="1">
    <source>
        <dbReference type="SAM" id="SignalP"/>
    </source>
</evidence>
<dbReference type="Proteomes" id="UP000015102">
    <property type="component" value="Unassembled WGS sequence"/>
</dbReference>
<sequence>MRAMMPHQGPGPTMESIFMALLCVACASNYIRPGPATTTLPTPDNQLPCIENIKFCKNK</sequence>
<feature type="signal peptide" evidence="1">
    <location>
        <begin position="1"/>
        <end position="27"/>
    </location>
</feature>
<accession>T1GJW0</accession>
<name>T1GJW0_MEGSC</name>
<dbReference type="EMBL" id="CAQQ02392899">
    <property type="status" value="NOT_ANNOTATED_CDS"/>
    <property type="molecule type" value="Genomic_DNA"/>
</dbReference>
<dbReference type="HOGENOM" id="CLU_2963416_0_0_1"/>
<keyword evidence="1" id="KW-0732">Signal</keyword>
<proteinExistence type="predicted"/>
<protein>
    <submittedName>
        <fullName evidence="2">Uncharacterized protein</fullName>
    </submittedName>
</protein>
<dbReference type="EnsemblMetazoa" id="MESCA003767-RA">
    <property type="protein sequence ID" value="MESCA003767-PA"/>
    <property type="gene ID" value="MESCA003767"/>
</dbReference>
<reference evidence="2" key="2">
    <citation type="submission" date="2015-06" db="UniProtKB">
        <authorList>
            <consortium name="EnsemblMetazoa"/>
        </authorList>
    </citation>
    <scope>IDENTIFICATION</scope>
</reference>
<feature type="chain" id="PRO_5004577430" evidence="1">
    <location>
        <begin position="28"/>
        <end position="59"/>
    </location>
</feature>
<evidence type="ECO:0000313" key="2">
    <source>
        <dbReference type="EnsemblMetazoa" id="MESCA003767-PA"/>
    </source>
</evidence>
<organism evidence="2 3">
    <name type="scientific">Megaselia scalaris</name>
    <name type="common">Humpbacked fly</name>
    <name type="synonym">Phora scalaris</name>
    <dbReference type="NCBI Taxonomy" id="36166"/>
    <lineage>
        <taxon>Eukaryota</taxon>
        <taxon>Metazoa</taxon>
        <taxon>Ecdysozoa</taxon>
        <taxon>Arthropoda</taxon>
        <taxon>Hexapoda</taxon>
        <taxon>Insecta</taxon>
        <taxon>Pterygota</taxon>
        <taxon>Neoptera</taxon>
        <taxon>Endopterygota</taxon>
        <taxon>Diptera</taxon>
        <taxon>Brachycera</taxon>
        <taxon>Muscomorpha</taxon>
        <taxon>Platypezoidea</taxon>
        <taxon>Phoridae</taxon>
        <taxon>Megaseliini</taxon>
        <taxon>Megaselia</taxon>
    </lineage>
</organism>